<protein>
    <submittedName>
        <fullName evidence="1">Uncharacterized protein</fullName>
    </submittedName>
</protein>
<organism evidence="1 2">
    <name type="scientific">Olea europaea subsp. europaea</name>
    <dbReference type="NCBI Taxonomy" id="158383"/>
    <lineage>
        <taxon>Eukaryota</taxon>
        <taxon>Viridiplantae</taxon>
        <taxon>Streptophyta</taxon>
        <taxon>Embryophyta</taxon>
        <taxon>Tracheophyta</taxon>
        <taxon>Spermatophyta</taxon>
        <taxon>Magnoliopsida</taxon>
        <taxon>eudicotyledons</taxon>
        <taxon>Gunneridae</taxon>
        <taxon>Pentapetalae</taxon>
        <taxon>asterids</taxon>
        <taxon>lamiids</taxon>
        <taxon>Lamiales</taxon>
        <taxon>Oleaceae</taxon>
        <taxon>Oleeae</taxon>
        <taxon>Olea</taxon>
    </lineage>
</organism>
<evidence type="ECO:0000313" key="2">
    <source>
        <dbReference type="Proteomes" id="UP000594638"/>
    </source>
</evidence>
<name>A0A8S0RAR3_OLEEU</name>
<reference evidence="1 2" key="1">
    <citation type="submission" date="2019-12" db="EMBL/GenBank/DDBJ databases">
        <authorList>
            <person name="Alioto T."/>
            <person name="Alioto T."/>
            <person name="Gomez Garrido J."/>
        </authorList>
    </citation>
    <scope>NUCLEOTIDE SEQUENCE [LARGE SCALE GENOMIC DNA]</scope>
</reference>
<evidence type="ECO:0000313" key="1">
    <source>
        <dbReference type="EMBL" id="CAA2975782.1"/>
    </source>
</evidence>
<dbReference type="EMBL" id="CACTIH010002308">
    <property type="protein sequence ID" value="CAA2975782.1"/>
    <property type="molecule type" value="Genomic_DNA"/>
</dbReference>
<sequence length="105" mass="11836">MFVGFLEKADRCPSIPLGVATNEIMLLLGPHFEEEYKDLYCKYRGQDSLVKSTSGFEKAWILFDGIFAAKLSALLSYIRTQCLVSSFALAKSVVNMLFVWVSIEK</sequence>
<dbReference type="Gramene" id="OE9A063914T1">
    <property type="protein sequence ID" value="OE9A063914C1"/>
    <property type="gene ID" value="OE9A063914"/>
</dbReference>
<comment type="caution">
    <text evidence="1">The sequence shown here is derived from an EMBL/GenBank/DDBJ whole genome shotgun (WGS) entry which is preliminary data.</text>
</comment>
<dbReference type="AlphaFoldDB" id="A0A8S0RAR3"/>
<accession>A0A8S0RAR3</accession>
<keyword evidence="2" id="KW-1185">Reference proteome</keyword>
<gene>
    <name evidence="1" type="ORF">OLEA9_A063914</name>
</gene>
<dbReference type="Proteomes" id="UP000594638">
    <property type="component" value="Unassembled WGS sequence"/>
</dbReference>
<proteinExistence type="predicted"/>